<gene>
    <name evidence="1" type="ORF">Pcinc_042568</name>
</gene>
<sequence length="147" mass="16791">MNKPIYLTGKVFQNLLLVFQHLKLLYPDLRRDFPTLMYLQIFAGDAFPEYHKKDELVISALDLVTTLVQLQINMSKRSMISCSLMAAAYDFGLRLGARDLQTLCDFDVAHENWPKYMKIIAKVVSVANPNSALSRNLDISSVCCREE</sequence>
<dbReference type="Proteomes" id="UP001286313">
    <property type="component" value="Unassembled WGS sequence"/>
</dbReference>
<reference evidence="1" key="1">
    <citation type="submission" date="2023-10" db="EMBL/GenBank/DDBJ databases">
        <title>Genome assemblies of two species of porcelain crab, Petrolisthes cinctipes and Petrolisthes manimaculis (Anomura: Porcellanidae).</title>
        <authorList>
            <person name="Angst P."/>
        </authorList>
    </citation>
    <scope>NUCLEOTIDE SEQUENCE</scope>
    <source>
        <strain evidence="1">PB745_01</strain>
        <tissue evidence="1">Gill</tissue>
    </source>
</reference>
<name>A0AAE1EFU9_PETCI</name>
<dbReference type="AlphaFoldDB" id="A0AAE1EFU9"/>
<organism evidence="1 2">
    <name type="scientific">Petrolisthes cinctipes</name>
    <name type="common">Flat porcelain crab</name>
    <dbReference type="NCBI Taxonomy" id="88211"/>
    <lineage>
        <taxon>Eukaryota</taxon>
        <taxon>Metazoa</taxon>
        <taxon>Ecdysozoa</taxon>
        <taxon>Arthropoda</taxon>
        <taxon>Crustacea</taxon>
        <taxon>Multicrustacea</taxon>
        <taxon>Malacostraca</taxon>
        <taxon>Eumalacostraca</taxon>
        <taxon>Eucarida</taxon>
        <taxon>Decapoda</taxon>
        <taxon>Pleocyemata</taxon>
        <taxon>Anomura</taxon>
        <taxon>Galatheoidea</taxon>
        <taxon>Porcellanidae</taxon>
        <taxon>Petrolisthes</taxon>
    </lineage>
</organism>
<dbReference type="EMBL" id="JAWQEG010008220">
    <property type="protein sequence ID" value="KAK3850739.1"/>
    <property type="molecule type" value="Genomic_DNA"/>
</dbReference>
<evidence type="ECO:0000313" key="1">
    <source>
        <dbReference type="EMBL" id="KAK3850739.1"/>
    </source>
</evidence>
<keyword evidence="2" id="KW-1185">Reference proteome</keyword>
<comment type="caution">
    <text evidence="1">The sequence shown here is derived from an EMBL/GenBank/DDBJ whole genome shotgun (WGS) entry which is preliminary data.</text>
</comment>
<protein>
    <submittedName>
        <fullName evidence="1">Uncharacterized protein</fullName>
    </submittedName>
</protein>
<evidence type="ECO:0000313" key="2">
    <source>
        <dbReference type="Proteomes" id="UP001286313"/>
    </source>
</evidence>
<proteinExistence type="predicted"/>
<accession>A0AAE1EFU9</accession>